<sequence>MKYDIAPVASATQLLDEYKANSTFFLASPLRTLLAQGTFATLHNQEGNNDLKLLPARVTALLNGAKQADLGVPIVVGAVPFDHTKPAQLVVPKSIQWSGPLHVEPNKAEGIVGAAYAMQAVPEPVDYIRGVEKGLALLEKGDLRKIVLARSLHLTSPTKVDIHQLLRNLARHNTHGYTFAVDLPKQENDDSSLCVDSLVTSCRTLIGASPELLVSRTGLQVVSNPLAGSTPRSNDPLEDQRRAAALLSSPKDLHEHAVVVEAVAAALRPYCKKLDVPSAPSLIHTATMWHLSSQIKGELADPSISSLELAVALHPTPAVCGTPTDLARAAIQEIEPFDRGFYTGMVGWCDSNGDGEWIVTIRCAEVDDRSLRLFAGAGVVLGSSAEGELAETSAKFGTMLLAMGLKPE</sequence>
<dbReference type="SUPFAM" id="SSF56322">
    <property type="entry name" value="ADC synthase"/>
    <property type="match status" value="1"/>
</dbReference>
<organism evidence="7">
    <name type="scientific">Paenibacillus sp. SYP-B3998</name>
    <dbReference type="NCBI Taxonomy" id="2678564"/>
    <lineage>
        <taxon>Bacteria</taxon>
        <taxon>Bacillati</taxon>
        <taxon>Bacillota</taxon>
        <taxon>Bacilli</taxon>
        <taxon>Bacillales</taxon>
        <taxon>Paenibacillaceae</taxon>
        <taxon>Paenibacillus</taxon>
    </lineage>
</organism>
<evidence type="ECO:0000313" key="7">
    <source>
        <dbReference type="EMBL" id="NEW06377.1"/>
    </source>
</evidence>
<dbReference type="EMBL" id="JAAIKC010000002">
    <property type="protein sequence ID" value="NEW06377.1"/>
    <property type="molecule type" value="Genomic_DNA"/>
</dbReference>
<proteinExistence type="inferred from homology"/>
<gene>
    <name evidence="7" type="primary">dhbC</name>
    <name evidence="7" type="ORF">GK047_10175</name>
</gene>
<evidence type="ECO:0000256" key="4">
    <source>
        <dbReference type="ARBA" id="ARBA00023235"/>
    </source>
</evidence>
<keyword evidence="4" id="KW-0413">Isomerase</keyword>
<comment type="similarity">
    <text evidence="2">Belongs to the isochorismate synthase family.</text>
</comment>
<dbReference type="Gene3D" id="3.60.120.10">
    <property type="entry name" value="Anthranilate synthase"/>
    <property type="match status" value="1"/>
</dbReference>
<feature type="domain" description="Chorismate-utilising enzyme C-terminal" evidence="6">
    <location>
        <begin position="126"/>
        <end position="395"/>
    </location>
</feature>
<dbReference type="GO" id="GO:0008909">
    <property type="term" value="F:isochorismate synthase activity"/>
    <property type="evidence" value="ECO:0007669"/>
    <property type="project" value="UniProtKB-EC"/>
</dbReference>
<dbReference type="InterPro" id="IPR015890">
    <property type="entry name" value="Chorismate_C"/>
</dbReference>
<dbReference type="Pfam" id="PF00425">
    <property type="entry name" value="Chorismate_bind"/>
    <property type="match status" value="1"/>
</dbReference>
<dbReference type="NCBIfam" id="TIGR00543">
    <property type="entry name" value="isochor_syn"/>
    <property type="match status" value="1"/>
</dbReference>
<evidence type="ECO:0000256" key="5">
    <source>
        <dbReference type="ARBA" id="ARBA00041564"/>
    </source>
</evidence>
<name>A0A6G3ZY94_9BACL</name>
<dbReference type="RefSeq" id="WP_163945069.1">
    <property type="nucleotide sequence ID" value="NZ_JAAIKC010000002.1"/>
</dbReference>
<comment type="catalytic activity">
    <reaction evidence="1">
        <text>chorismate = isochorismate</text>
        <dbReference type="Rhea" id="RHEA:18985"/>
        <dbReference type="ChEBI" id="CHEBI:29748"/>
        <dbReference type="ChEBI" id="CHEBI:29780"/>
        <dbReference type="EC" id="5.4.4.2"/>
    </reaction>
</comment>
<evidence type="ECO:0000259" key="6">
    <source>
        <dbReference type="Pfam" id="PF00425"/>
    </source>
</evidence>
<evidence type="ECO:0000256" key="1">
    <source>
        <dbReference type="ARBA" id="ARBA00000799"/>
    </source>
</evidence>
<reference evidence="7" key="1">
    <citation type="submission" date="2020-02" db="EMBL/GenBank/DDBJ databases">
        <authorList>
            <person name="Shen X.-R."/>
            <person name="Zhang Y.-X."/>
        </authorList>
    </citation>
    <scope>NUCLEOTIDE SEQUENCE</scope>
    <source>
        <strain evidence="7">SYP-B3998</strain>
    </source>
</reference>
<dbReference type="InterPro" id="IPR005801">
    <property type="entry name" value="ADC_synthase"/>
</dbReference>
<dbReference type="NCBIfam" id="NF005380">
    <property type="entry name" value="PRK06923.1"/>
    <property type="match status" value="1"/>
</dbReference>
<dbReference type="PANTHER" id="PTHR42839">
    <property type="entry name" value="ISOCHORISMATE SYNTHASE ENTC"/>
    <property type="match status" value="1"/>
</dbReference>
<dbReference type="EC" id="5.4.4.2" evidence="3"/>
<accession>A0A6G3ZY94</accession>
<evidence type="ECO:0000256" key="2">
    <source>
        <dbReference type="ARBA" id="ARBA00005297"/>
    </source>
</evidence>
<comment type="caution">
    <text evidence="7">The sequence shown here is derived from an EMBL/GenBank/DDBJ whole genome shotgun (WGS) entry which is preliminary data.</text>
</comment>
<evidence type="ECO:0000256" key="3">
    <source>
        <dbReference type="ARBA" id="ARBA00012824"/>
    </source>
</evidence>
<dbReference type="GO" id="GO:0009697">
    <property type="term" value="P:salicylic acid biosynthetic process"/>
    <property type="evidence" value="ECO:0007669"/>
    <property type="project" value="TreeGrafter"/>
</dbReference>
<dbReference type="InterPro" id="IPR004561">
    <property type="entry name" value="IsoChor_synthase"/>
</dbReference>
<dbReference type="AlphaFoldDB" id="A0A6G3ZY94"/>
<dbReference type="PANTHER" id="PTHR42839:SF2">
    <property type="entry name" value="ISOCHORISMATE SYNTHASE ENTC"/>
    <property type="match status" value="1"/>
</dbReference>
<protein>
    <recommendedName>
        <fullName evidence="3">isochorismate synthase</fullName>
        <ecNumber evidence="3">5.4.4.2</ecNumber>
    </recommendedName>
    <alternativeName>
        <fullName evidence="5">Isochorismate mutase</fullName>
    </alternativeName>
</protein>